<accession>A0A7X1MGV1</accession>
<keyword evidence="2" id="KW-1185">Reference proteome</keyword>
<evidence type="ECO:0000313" key="2">
    <source>
        <dbReference type="Proteomes" id="UP000584670"/>
    </source>
</evidence>
<comment type="caution">
    <text evidence="1">The sequence shown here is derived from an EMBL/GenBank/DDBJ whole genome shotgun (WGS) entry which is preliminary data.</text>
</comment>
<proteinExistence type="predicted"/>
<dbReference type="EMBL" id="JACMSF010000112">
    <property type="protein sequence ID" value="MBC2908110.1"/>
    <property type="molecule type" value="Genomic_DNA"/>
</dbReference>
<organism evidence="1 2">
    <name type="scientific">Streptomyces cupreus</name>
    <dbReference type="NCBI Taxonomy" id="2759956"/>
    <lineage>
        <taxon>Bacteria</taxon>
        <taxon>Bacillati</taxon>
        <taxon>Actinomycetota</taxon>
        <taxon>Actinomycetes</taxon>
        <taxon>Kitasatosporales</taxon>
        <taxon>Streptomycetaceae</taxon>
        <taxon>Streptomyces</taxon>
    </lineage>
</organism>
<protein>
    <submittedName>
        <fullName evidence="1">Acyl-CoA carboxylase subunit epsilon</fullName>
    </submittedName>
</protein>
<evidence type="ECO:0000313" key="1">
    <source>
        <dbReference type="EMBL" id="MBC2908110.1"/>
    </source>
</evidence>
<dbReference type="AlphaFoldDB" id="A0A7X1MGV1"/>
<gene>
    <name evidence="1" type="ORF">H4N64_42790</name>
</gene>
<dbReference type="GO" id="GO:0003989">
    <property type="term" value="F:acetyl-CoA carboxylase activity"/>
    <property type="evidence" value="ECO:0007669"/>
    <property type="project" value="InterPro"/>
</dbReference>
<name>A0A7X1MGV1_9ACTN</name>
<sequence>MLRGEPTPEELSAVLTVLLALSGRREASAEVEPLPVQPPAVAWTQNGGGGTSWAAPGYPYWAAVS</sequence>
<dbReference type="InterPro" id="IPR032716">
    <property type="entry name" value="ACC_epsilon"/>
</dbReference>
<dbReference type="Proteomes" id="UP000584670">
    <property type="component" value="Unassembled WGS sequence"/>
</dbReference>
<dbReference type="Pfam" id="PF13822">
    <property type="entry name" value="ACC_epsilon"/>
    <property type="match status" value="1"/>
</dbReference>
<dbReference type="GO" id="GO:0004658">
    <property type="term" value="F:propionyl-CoA carboxylase activity"/>
    <property type="evidence" value="ECO:0007669"/>
    <property type="project" value="InterPro"/>
</dbReference>
<reference evidence="1 2" key="1">
    <citation type="submission" date="2020-08" db="EMBL/GenBank/DDBJ databases">
        <title>Streptomyces sp. PSKA01 genome sequencing and assembly.</title>
        <authorList>
            <person name="Mandal S."/>
            <person name="Maiti P.K."/>
            <person name="Das P."/>
        </authorList>
    </citation>
    <scope>NUCLEOTIDE SEQUENCE [LARGE SCALE GENOMIC DNA]</scope>
    <source>
        <strain evidence="1 2">PSKA01</strain>
    </source>
</reference>
<dbReference type="RefSeq" id="WP_186288032.1">
    <property type="nucleotide sequence ID" value="NZ_JACMSF010000112.1"/>
</dbReference>